<evidence type="ECO:0000313" key="1">
    <source>
        <dbReference type="EnsemblPlants" id="OMERI07G08630.1"/>
    </source>
</evidence>
<sequence>MADKVTAAMEDKAATKTAKATCARCACGGSGRGMGTAGPPYALQRHVANLLSDSNSAPDLLSLTIAAASRSPLPLSLLRRAAMGGPDLGGGETTGGWRRRFIHCSPSFFGRNPRLRSYSGEGDEIGGVELYPLSTAIGVDPVSSLFSSSVVCPQQGRQGQGGCWR</sequence>
<evidence type="ECO:0000313" key="2">
    <source>
        <dbReference type="Proteomes" id="UP000008021"/>
    </source>
</evidence>
<dbReference type="Gramene" id="OMERI07G08630.1">
    <property type="protein sequence ID" value="OMERI07G08630.1"/>
    <property type="gene ID" value="OMERI07G08630"/>
</dbReference>
<dbReference type="Proteomes" id="UP000008021">
    <property type="component" value="Chromosome 7"/>
</dbReference>
<proteinExistence type="predicted"/>
<organism evidence="1">
    <name type="scientific">Oryza meridionalis</name>
    <dbReference type="NCBI Taxonomy" id="40149"/>
    <lineage>
        <taxon>Eukaryota</taxon>
        <taxon>Viridiplantae</taxon>
        <taxon>Streptophyta</taxon>
        <taxon>Embryophyta</taxon>
        <taxon>Tracheophyta</taxon>
        <taxon>Spermatophyta</taxon>
        <taxon>Magnoliopsida</taxon>
        <taxon>Liliopsida</taxon>
        <taxon>Poales</taxon>
        <taxon>Poaceae</taxon>
        <taxon>BOP clade</taxon>
        <taxon>Oryzoideae</taxon>
        <taxon>Oryzeae</taxon>
        <taxon>Oryzinae</taxon>
        <taxon>Oryza</taxon>
    </lineage>
</organism>
<protein>
    <submittedName>
        <fullName evidence="1">Uncharacterized protein</fullName>
    </submittedName>
</protein>
<dbReference type="EnsemblPlants" id="OMERI07G08630.1">
    <property type="protein sequence ID" value="OMERI07G08630.1"/>
    <property type="gene ID" value="OMERI07G08630"/>
</dbReference>
<dbReference type="HOGENOM" id="CLU_1771010_0_0_1"/>
<reference evidence="1" key="2">
    <citation type="submission" date="2018-05" db="EMBL/GenBank/DDBJ databases">
        <title>OmerRS3 (Oryza meridionalis Reference Sequence Version 3).</title>
        <authorList>
            <person name="Zhang J."/>
            <person name="Kudrna D."/>
            <person name="Lee S."/>
            <person name="Talag J."/>
            <person name="Welchert J."/>
            <person name="Wing R.A."/>
        </authorList>
    </citation>
    <scope>NUCLEOTIDE SEQUENCE [LARGE SCALE GENOMIC DNA]</scope>
    <source>
        <strain evidence="1">cv. OR44</strain>
    </source>
</reference>
<accession>A0A0E0EA46</accession>
<name>A0A0E0EA46_9ORYZ</name>
<reference evidence="1" key="1">
    <citation type="submission" date="2015-04" db="UniProtKB">
        <authorList>
            <consortium name="EnsemblPlants"/>
        </authorList>
    </citation>
    <scope>IDENTIFICATION</scope>
</reference>
<keyword evidence="2" id="KW-1185">Reference proteome</keyword>
<dbReference type="AlphaFoldDB" id="A0A0E0EA46"/>